<protein>
    <submittedName>
        <fullName evidence="1">Uncharacterized protein</fullName>
    </submittedName>
</protein>
<dbReference type="AlphaFoldDB" id="A0A8S0QKY2"/>
<name>A0A8S0QKY2_OLEEU</name>
<proteinExistence type="predicted"/>
<evidence type="ECO:0000313" key="1">
    <source>
        <dbReference type="EMBL" id="CAA2966055.1"/>
    </source>
</evidence>
<sequence length="101" mass="11472">MTETKKCHRDEISVFLESNGSKMKSIQSQKVNLPATYLSPTVAIRGSPLRRSEKEKIRKYSRNMQAVPLRGLWRTPKALSLRVGTSVEYIQELLVGGKIVR</sequence>
<reference evidence="1 2" key="1">
    <citation type="submission" date="2019-12" db="EMBL/GenBank/DDBJ databases">
        <authorList>
            <person name="Alioto T."/>
            <person name="Alioto T."/>
            <person name="Gomez Garrido J."/>
        </authorList>
    </citation>
    <scope>NUCLEOTIDE SEQUENCE [LARGE SCALE GENOMIC DNA]</scope>
</reference>
<comment type="caution">
    <text evidence="1">The sequence shown here is derived from an EMBL/GenBank/DDBJ whole genome shotgun (WGS) entry which is preliminary data.</text>
</comment>
<gene>
    <name evidence="1" type="ORF">OLEA9_A064796</name>
</gene>
<accession>A0A8S0QKY2</accession>
<dbReference type="Proteomes" id="UP000594638">
    <property type="component" value="Unassembled WGS sequence"/>
</dbReference>
<organism evidence="1 2">
    <name type="scientific">Olea europaea subsp. europaea</name>
    <dbReference type="NCBI Taxonomy" id="158383"/>
    <lineage>
        <taxon>Eukaryota</taxon>
        <taxon>Viridiplantae</taxon>
        <taxon>Streptophyta</taxon>
        <taxon>Embryophyta</taxon>
        <taxon>Tracheophyta</taxon>
        <taxon>Spermatophyta</taxon>
        <taxon>Magnoliopsida</taxon>
        <taxon>eudicotyledons</taxon>
        <taxon>Gunneridae</taxon>
        <taxon>Pentapetalae</taxon>
        <taxon>asterids</taxon>
        <taxon>lamiids</taxon>
        <taxon>Lamiales</taxon>
        <taxon>Oleaceae</taxon>
        <taxon>Oleeae</taxon>
        <taxon>Olea</taxon>
    </lineage>
</organism>
<dbReference type="EMBL" id="CACTIH010001852">
    <property type="protein sequence ID" value="CAA2966055.1"/>
    <property type="molecule type" value="Genomic_DNA"/>
</dbReference>
<evidence type="ECO:0000313" key="2">
    <source>
        <dbReference type="Proteomes" id="UP000594638"/>
    </source>
</evidence>
<dbReference type="Gramene" id="OE9A064796T1">
    <property type="protein sequence ID" value="OE9A064796C1"/>
    <property type="gene ID" value="OE9A064796"/>
</dbReference>
<keyword evidence="2" id="KW-1185">Reference proteome</keyword>